<reference evidence="1" key="2">
    <citation type="submission" date="2020-03" db="EMBL/GenBank/DDBJ databases">
        <title>The second near-complete assembly of the hexaploid bread wheat (Triticum aestivum) genome.</title>
        <authorList>
            <person name="Zimin A.V."/>
            <person name="Puiu D."/>
            <person name="Shumante A."/>
            <person name="Alonge M."/>
            <person name="Salzberg S.L."/>
        </authorList>
    </citation>
    <scope>NUCLEOTIDE SEQUENCE</scope>
    <source>
        <tissue evidence="1">Leaf</tissue>
    </source>
</reference>
<dbReference type="EMBL" id="CM022225">
    <property type="protein sequence ID" value="KAF7070132.1"/>
    <property type="molecule type" value="Genomic_DNA"/>
</dbReference>
<organism evidence="1">
    <name type="scientific">Triticum aestivum</name>
    <name type="common">Wheat</name>
    <dbReference type="NCBI Taxonomy" id="4565"/>
    <lineage>
        <taxon>Eukaryota</taxon>
        <taxon>Viridiplantae</taxon>
        <taxon>Streptophyta</taxon>
        <taxon>Embryophyta</taxon>
        <taxon>Tracheophyta</taxon>
        <taxon>Spermatophyta</taxon>
        <taxon>Magnoliopsida</taxon>
        <taxon>Liliopsida</taxon>
        <taxon>Poales</taxon>
        <taxon>Poaceae</taxon>
        <taxon>BOP clade</taxon>
        <taxon>Pooideae</taxon>
        <taxon>Triticodae</taxon>
        <taxon>Triticeae</taxon>
        <taxon>Triticinae</taxon>
        <taxon>Triticum</taxon>
    </lineage>
</organism>
<gene>
    <name evidence="1" type="ORF">CFC21_075684</name>
</gene>
<name>A0A9R1KXL1_WHEAT</name>
<evidence type="ECO:0000313" key="1">
    <source>
        <dbReference type="EMBL" id="KAF7070132.1"/>
    </source>
</evidence>
<comment type="caution">
    <text evidence="1">The sequence shown here is derived from an EMBL/GenBank/DDBJ whole genome shotgun (WGS) entry which is preliminary data.</text>
</comment>
<feature type="non-terminal residue" evidence="1">
    <location>
        <position position="1"/>
    </location>
</feature>
<dbReference type="AlphaFoldDB" id="A0A9R1KXL1"/>
<dbReference type="Proteomes" id="UP000815260">
    <property type="component" value="Chromosome 5D"/>
</dbReference>
<proteinExistence type="predicted"/>
<sequence>FQVLHYFSTCTCSTLHNSLHIGPFRACNMSNCSPRDALHFFKLHHVH</sequence>
<protein>
    <submittedName>
        <fullName evidence="1">Uncharacterized protein</fullName>
    </submittedName>
</protein>
<accession>A0A9R1KXL1</accession>
<reference evidence="1" key="1">
    <citation type="journal article" date="2017" name="Gigascience">
        <title>The first near-complete assembly of the hexaploid bread wheat genome, Triticum aestivum.</title>
        <authorList>
            <person name="Zimin A.V."/>
            <person name="Puiu D."/>
            <person name="Hall R."/>
            <person name="Kingan S."/>
            <person name="Clavijo B.J."/>
            <person name="Salzberg S.L."/>
        </authorList>
    </citation>
    <scope>NUCLEOTIDE SEQUENCE</scope>
    <source>
        <tissue evidence="1">Leaf</tissue>
    </source>
</reference>